<dbReference type="PROSITE" id="PS51257">
    <property type="entry name" value="PROKAR_LIPOPROTEIN"/>
    <property type="match status" value="1"/>
</dbReference>
<organism evidence="3 4">
    <name type="scientific">Paenibacillus ginsengarvi</name>
    <dbReference type="NCBI Taxonomy" id="400777"/>
    <lineage>
        <taxon>Bacteria</taxon>
        <taxon>Bacillati</taxon>
        <taxon>Bacillota</taxon>
        <taxon>Bacilli</taxon>
        <taxon>Bacillales</taxon>
        <taxon>Paenibacillaceae</taxon>
        <taxon>Paenibacillus</taxon>
    </lineage>
</organism>
<gene>
    <name evidence="3" type="ORF">D7M11_03130</name>
</gene>
<accession>A0A3B0CX51</accession>
<dbReference type="SUPFAM" id="SSF50952">
    <property type="entry name" value="Soluble quinoprotein glucose dehydrogenase"/>
    <property type="match status" value="1"/>
</dbReference>
<keyword evidence="4" id="KW-1185">Reference proteome</keyword>
<proteinExistence type="predicted"/>
<dbReference type="InterPro" id="IPR011042">
    <property type="entry name" value="6-blade_b-propeller_TolB-like"/>
</dbReference>
<comment type="caution">
    <text evidence="3">The sequence shown here is derived from an EMBL/GenBank/DDBJ whole genome shotgun (WGS) entry which is preliminary data.</text>
</comment>
<keyword evidence="1" id="KW-0732">Signal</keyword>
<dbReference type="InterPro" id="IPR011041">
    <property type="entry name" value="Quinoprot_gluc/sorb_DH_b-prop"/>
</dbReference>
<evidence type="ECO:0000313" key="4">
    <source>
        <dbReference type="Proteomes" id="UP000282311"/>
    </source>
</evidence>
<dbReference type="InterPro" id="IPR012938">
    <property type="entry name" value="Glc/Sorbosone_DH"/>
</dbReference>
<evidence type="ECO:0000313" key="3">
    <source>
        <dbReference type="EMBL" id="RKN86959.1"/>
    </source>
</evidence>
<protein>
    <submittedName>
        <fullName evidence="3">PQQ-dependent sugar dehydrogenase</fullName>
    </submittedName>
</protein>
<feature type="domain" description="Glucose/Sorbosone dehydrogenase" evidence="2">
    <location>
        <begin position="60"/>
        <end position="375"/>
    </location>
</feature>
<name>A0A3B0CX51_9BACL</name>
<dbReference type="OrthoDB" id="9770043at2"/>
<dbReference type="RefSeq" id="WP_120745667.1">
    <property type="nucleotide sequence ID" value="NZ_RBAH01000001.1"/>
</dbReference>
<reference evidence="3 4" key="1">
    <citation type="journal article" date="2007" name="Int. J. Syst. Evol. Microbiol.">
        <title>Paenibacillus ginsengarvi sp. nov., isolated from soil from ginseng cultivation.</title>
        <authorList>
            <person name="Yoon M.H."/>
            <person name="Ten L.N."/>
            <person name="Im W.T."/>
        </authorList>
    </citation>
    <scope>NUCLEOTIDE SEQUENCE [LARGE SCALE GENOMIC DNA]</scope>
    <source>
        <strain evidence="3 4">KCTC 13059</strain>
    </source>
</reference>
<dbReference type="PANTHER" id="PTHR19328:SF13">
    <property type="entry name" value="HIPL1 PROTEIN"/>
    <property type="match status" value="1"/>
</dbReference>
<sequence length="391" mass="42329">MIRLRQISGSIAIAALLFFLTACEANKPPEAQAPNTPVSGSSGQTEAFPYKPAEVVAEKLNVPWDLAFAPDGRLLFTERPGTIRVIAGGKLLPDPMFTLAPPFVSKGESGLLGLALDPLFAENGYLYTYHTYESDGAMKNRLLRLSVKGNKAELDRVLLSELPGQQTHDGGRIRFGPDGNLYVTVGDAQQRELSQSKDSMAGKILRIRSDGSIPADNPDPRSPVYSMGHRNPQGLAWQPGTGKLFSSEHGQTAKDEINVIEKGGNYGWPLIEGDLTEAKQPQPAGIVLRKPLLHSGETTWAPSGMTFVTQGPWKGKLLVAGLRGTQVLKLTLTGGADVRIDAMEALWKGEFGRIRHVAEGPDGSLYVLTNNRDGRGTPKQDDDVILQFKPK</sequence>
<dbReference type="Gene3D" id="2.120.10.30">
    <property type="entry name" value="TolB, C-terminal domain"/>
    <property type="match status" value="1"/>
</dbReference>
<evidence type="ECO:0000256" key="1">
    <source>
        <dbReference type="SAM" id="SignalP"/>
    </source>
</evidence>
<evidence type="ECO:0000259" key="2">
    <source>
        <dbReference type="Pfam" id="PF07995"/>
    </source>
</evidence>
<dbReference type="EMBL" id="RBAH01000001">
    <property type="protein sequence ID" value="RKN86959.1"/>
    <property type="molecule type" value="Genomic_DNA"/>
</dbReference>
<dbReference type="AlphaFoldDB" id="A0A3B0CX51"/>
<feature type="signal peptide" evidence="1">
    <location>
        <begin position="1"/>
        <end position="24"/>
    </location>
</feature>
<dbReference type="Pfam" id="PF07995">
    <property type="entry name" value="GSDH"/>
    <property type="match status" value="1"/>
</dbReference>
<feature type="chain" id="PRO_5017203084" evidence="1">
    <location>
        <begin position="25"/>
        <end position="391"/>
    </location>
</feature>
<dbReference type="PANTHER" id="PTHR19328">
    <property type="entry name" value="HEDGEHOG-INTERACTING PROTEIN"/>
    <property type="match status" value="1"/>
</dbReference>
<dbReference type="Proteomes" id="UP000282311">
    <property type="component" value="Unassembled WGS sequence"/>
</dbReference>